<evidence type="ECO:0000259" key="5">
    <source>
        <dbReference type="PROSITE" id="PS50931"/>
    </source>
</evidence>
<dbReference type="Pfam" id="PF00126">
    <property type="entry name" value="HTH_1"/>
    <property type="match status" value="1"/>
</dbReference>
<dbReference type="GO" id="GO:0000976">
    <property type="term" value="F:transcription cis-regulatory region binding"/>
    <property type="evidence" value="ECO:0007669"/>
    <property type="project" value="TreeGrafter"/>
</dbReference>
<reference evidence="6 7" key="1">
    <citation type="submission" date="2019-08" db="EMBL/GenBank/DDBJ databases">
        <title>In-depth cultivation of the pig gut microbiome towards novel bacterial diversity and tailored functional studies.</title>
        <authorList>
            <person name="Wylensek D."/>
            <person name="Hitch T.C.A."/>
            <person name="Clavel T."/>
        </authorList>
    </citation>
    <scope>NUCLEOTIDE SEQUENCE [LARGE SCALE GENOMIC DNA]</scope>
    <source>
        <strain evidence="6 7">WCA-389-WT-5B</strain>
    </source>
</reference>
<dbReference type="Pfam" id="PF03466">
    <property type="entry name" value="LysR_substrate"/>
    <property type="match status" value="1"/>
</dbReference>
<keyword evidence="4" id="KW-0804">Transcription</keyword>
<dbReference type="AlphaFoldDB" id="A0A6N7W1E1"/>
<dbReference type="PANTHER" id="PTHR30126:SF91">
    <property type="entry name" value="LYSR FAMILY TRANSCRIPTIONAL REGULATOR"/>
    <property type="match status" value="1"/>
</dbReference>
<dbReference type="EMBL" id="VULN01000005">
    <property type="protein sequence ID" value="MSS81958.1"/>
    <property type="molecule type" value="Genomic_DNA"/>
</dbReference>
<dbReference type="InterPro" id="IPR036390">
    <property type="entry name" value="WH_DNA-bd_sf"/>
</dbReference>
<sequence>MMDTQLRTFLTVCETMNFTQAARKLFLTQPAVSQHIHTLEKKYGLPLFAHRGRNLELTPAGKTLAAYARLLQTDEALLVRKMEACQQGVRRLTFGVTLTIGEYGIARPAAQYLKAHPEVELTLIFGNTRELLQQLDRGTLDFALVEGYYPPESYDHLLFRLEPFVPVCAARHQFAREPQLCRDLLPERLLVREPGSGTRNILERNLALQGITLDQFAHRAQVGNMHALIQLLEEDCGITFLYRIAVEKEAAAGRVRLLPLKDFSMVHPFDFIWPKDSLFAPEIRVICQELMESKGNSPYSSLTRRL</sequence>
<dbReference type="GO" id="GO:0003700">
    <property type="term" value="F:DNA-binding transcription factor activity"/>
    <property type="evidence" value="ECO:0007669"/>
    <property type="project" value="InterPro"/>
</dbReference>
<evidence type="ECO:0000256" key="2">
    <source>
        <dbReference type="ARBA" id="ARBA00023015"/>
    </source>
</evidence>
<dbReference type="OrthoDB" id="9785745at2"/>
<protein>
    <submittedName>
        <fullName evidence="6">LysR family transcriptional regulator</fullName>
    </submittedName>
</protein>
<dbReference type="PANTHER" id="PTHR30126">
    <property type="entry name" value="HTH-TYPE TRANSCRIPTIONAL REGULATOR"/>
    <property type="match status" value="1"/>
</dbReference>
<keyword evidence="3" id="KW-0238">DNA-binding</keyword>
<evidence type="ECO:0000313" key="6">
    <source>
        <dbReference type="EMBL" id="MSS81958.1"/>
    </source>
</evidence>
<keyword evidence="2" id="KW-0805">Transcription regulation</keyword>
<dbReference type="Proteomes" id="UP000441455">
    <property type="component" value="Unassembled WGS sequence"/>
</dbReference>
<comment type="similarity">
    <text evidence="1">Belongs to the LysR transcriptional regulatory family.</text>
</comment>
<accession>A0A6N7W1E1</accession>
<dbReference type="RefSeq" id="WP_154487956.1">
    <property type="nucleotide sequence ID" value="NZ_JAYLVM010000123.1"/>
</dbReference>
<evidence type="ECO:0000256" key="4">
    <source>
        <dbReference type="ARBA" id="ARBA00023163"/>
    </source>
</evidence>
<name>A0A6N7W1E1_ACIFE</name>
<dbReference type="InterPro" id="IPR005119">
    <property type="entry name" value="LysR_subst-bd"/>
</dbReference>
<dbReference type="InterPro" id="IPR036388">
    <property type="entry name" value="WH-like_DNA-bd_sf"/>
</dbReference>
<dbReference type="PROSITE" id="PS50931">
    <property type="entry name" value="HTH_LYSR"/>
    <property type="match status" value="1"/>
</dbReference>
<dbReference type="SUPFAM" id="SSF46785">
    <property type="entry name" value="Winged helix' DNA-binding domain"/>
    <property type="match status" value="1"/>
</dbReference>
<dbReference type="SUPFAM" id="SSF53850">
    <property type="entry name" value="Periplasmic binding protein-like II"/>
    <property type="match status" value="1"/>
</dbReference>
<evidence type="ECO:0000313" key="7">
    <source>
        <dbReference type="Proteomes" id="UP000441455"/>
    </source>
</evidence>
<proteinExistence type="inferred from homology"/>
<feature type="domain" description="HTH lysR-type" evidence="5">
    <location>
        <begin position="1"/>
        <end position="58"/>
    </location>
</feature>
<dbReference type="Gene3D" id="1.10.10.10">
    <property type="entry name" value="Winged helix-like DNA-binding domain superfamily/Winged helix DNA-binding domain"/>
    <property type="match status" value="1"/>
</dbReference>
<evidence type="ECO:0000256" key="1">
    <source>
        <dbReference type="ARBA" id="ARBA00009437"/>
    </source>
</evidence>
<comment type="caution">
    <text evidence="6">The sequence shown here is derived from an EMBL/GenBank/DDBJ whole genome shotgun (WGS) entry which is preliminary data.</text>
</comment>
<dbReference type="InterPro" id="IPR000847">
    <property type="entry name" value="LysR_HTH_N"/>
</dbReference>
<organism evidence="6 7">
    <name type="scientific">Acidaminococcus fermentans</name>
    <dbReference type="NCBI Taxonomy" id="905"/>
    <lineage>
        <taxon>Bacteria</taxon>
        <taxon>Bacillati</taxon>
        <taxon>Bacillota</taxon>
        <taxon>Negativicutes</taxon>
        <taxon>Acidaminococcales</taxon>
        <taxon>Acidaminococcaceae</taxon>
        <taxon>Acidaminococcus</taxon>
    </lineage>
</organism>
<gene>
    <name evidence="6" type="ORF">FX155_05030</name>
</gene>
<dbReference type="Gene3D" id="3.40.190.10">
    <property type="entry name" value="Periplasmic binding protein-like II"/>
    <property type="match status" value="2"/>
</dbReference>
<evidence type="ECO:0000256" key="3">
    <source>
        <dbReference type="ARBA" id="ARBA00023125"/>
    </source>
</evidence>
<dbReference type="PRINTS" id="PR00039">
    <property type="entry name" value="HTHLYSR"/>
</dbReference>